<proteinExistence type="predicted"/>
<feature type="domain" description="Piwi" evidence="1">
    <location>
        <begin position="1"/>
        <end position="236"/>
    </location>
</feature>
<dbReference type="OMA" id="IACHIVE"/>
<sequence length="278" mass="31665">MTNREDGTTMFMGIDVTHPGPTDRHTPSIAAVVSTIDPRPARFGASINVQKFRREALTYVTDAIRDRIYAFYAQCGKAPMRIVVYRDGVSEGQFVGVLKEEVNKIRAACQEMSVGFKPKITFIVVQKRHHTRFFCMDQRDMCGKARNIPPGTVVDSEITNPESYDFFICSHFGIQGTSRPSHYHVLLDENKFTPNDLQQMTYFLCHMYARCTRSVSIPAPVYYAHLACARARNHLFRVMSASCYKIDGDEEIIDKLAEVRTLHLVTVEKEPVQCPMIR</sequence>
<dbReference type="GO" id="GO:0003676">
    <property type="term" value="F:nucleic acid binding"/>
    <property type="evidence" value="ECO:0007669"/>
    <property type="project" value="InterPro"/>
</dbReference>
<dbReference type="PANTHER" id="PTHR22891">
    <property type="entry name" value="EUKARYOTIC TRANSLATION INITIATION FACTOR 2C"/>
    <property type="match status" value="1"/>
</dbReference>
<dbReference type="InterPro" id="IPR012337">
    <property type="entry name" value="RNaseH-like_sf"/>
</dbReference>
<evidence type="ECO:0000313" key="3">
    <source>
        <dbReference type="WBParaSite" id="nRc.2.0.1.t34177-RA"/>
    </source>
</evidence>
<dbReference type="InterPro" id="IPR036397">
    <property type="entry name" value="RNaseH_sf"/>
</dbReference>
<reference evidence="3" key="1">
    <citation type="submission" date="2022-11" db="UniProtKB">
        <authorList>
            <consortium name="WormBaseParasite"/>
        </authorList>
    </citation>
    <scope>IDENTIFICATION</scope>
</reference>
<dbReference type="InterPro" id="IPR003165">
    <property type="entry name" value="Piwi"/>
</dbReference>
<dbReference type="Proteomes" id="UP000887565">
    <property type="component" value="Unplaced"/>
</dbReference>
<evidence type="ECO:0000259" key="1">
    <source>
        <dbReference type="PROSITE" id="PS50822"/>
    </source>
</evidence>
<protein>
    <submittedName>
        <fullName evidence="3">Piwi domain-containing protein</fullName>
    </submittedName>
</protein>
<dbReference type="Pfam" id="PF02171">
    <property type="entry name" value="Piwi"/>
    <property type="match status" value="1"/>
</dbReference>
<dbReference type="SUPFAM" id="SSF53098">
    <property type="entry name" value="Ribonuclease H-like"/>
    <property type="match status" value="1"/>
</dbReference>
<dbReference type="PROSITE" id="PS50822">
    <property type="entry name" value="PIWI"/>
    <property type="match status" value="1"/>
</dbReference>
<keyword evidence="2" id="KW-1185">Reference proteome</keyword>
<dbReference type="Gene3D" id="3.30.420.10">
    <property type="entry name" value="Ribonuclease H-like superfamily/Ribonuclease H"/>
    <property type="match status" value="1"/>
</dbReference>
<dbReference type="SMART" id="SM00950">
    <property type="entry name" value="Piwi"/>
    <property type="match status" value="1"/>
</dbReference>
<accession>A0A915K8F7</accession>
<dbReference type="AlphaFoldDB" id="A0A915K8F7"/>
<organism evidence="2 3">
    <name type="scientific">Romanomermis culicivorax</name>
    <name type="common">Nematode worm</name>
    <dbReference type="NCBI Taxonomy" id="13658"/>
    <lineage>
        <taxon>Eukaryota</taxon>
        <taxon>Metazoa</taxon>
        <taxon>Ecdysozoa</taxon>
        <taxon>Nematoda</taxon>
        <taxon>Enoplea</taxon>
        <taxon>Dorylaimia</taxon>
        <taxon>Mermithida</taxon>
        <taxon>Mermithoidea</taxon>
        <taxon>Mermithidae</taxon>
        <taxon>Romanomermis</taxon>
    </lineage>
</organism>
<evidence type="ECO:0000313" key="2">
    <source>
        <dbReference type="Proteomes" id="UP000887565"/>
    </source>
</evidence>
<dbReference type="WBParaSite" id="nRc.2.0.1.t34177-RA">
    <property type="protein sequence ID" value="nRc.2.0.1.t34177-RA"/>
    <property type="gene ID" value="nRc.2.0.1.g34177"/>
</dbReference>
<name>A0A915K8F7_ROMCU</name>